<dbReference type="OrthoDB" id="3018573at2759"/>
<keyword evidence="3" id="KW-1185">Reference proteome</keyword>
<evidence type="ECO:0000313" key="2">
    <source>
        <dbReference type="EMBL" id="KJA26417.1"/>
    </source>
</evidence>
<proteinExistence type="predicted"/>
<dbReference type="STRING" id="945553.A0A0D2LFI4"/>
<protein>
    <submittedName>
        <fullName evidence="2">Uncharacterized protein</fullName>
    </submittedName>
</protein>
<name>A0A0D2LFI4_HYPSF</name>
<feature type="non-terminal residue" evidence="2">
    <location>
        <position position="201"/>
    </location>
</feature>
<feature type="region of interest" description="Disordered" evidence="1">
    <location>
        <begin position="1"/>
        <end position="25"/>
    </location>
</feature>
<feature type="compositionally biased region" description="Pro residues" evidence="1">
    <location>
        <begin position="1"/>
        <end position="22"/>
    </location>
</feature>
<dbReference type="EMBL" id="KN817528">
    <property type="protein sequence ID" value="KJA26417.1"/>
    <property type="molecule type" value="Genomic_DNA"/>
</dbReference>
<dbReference type="Proteomes" id="UP000054270">
    <property type="component" value="Unassembled WGS sequence"/>
</dbReference>
<reference evidence="3" key="1">
    <citation type="submission" date="2014-04" db="EMBL/GenBank/DDBJ databases">
        <title>Evolutionary Origins and Diversification of the Mycorrhizal Mutualists.</title>
        <authorList>
            <consortium name="DOE Joint Genome Institute"/>
            <consortium name="Mycorrhizal Genomics Consortium"/>
            <person name="Kohler A."/>
            <person name="Kuo A."/>
            <person name="Nagy L.G."/>
            <person name="Floudas D."/>
            <person name="Copeland A."/>
            <person name="Barry K.W."/>
            <person name="Cichocki N."/>
            <person name="Veneault-Fourrey C."/>
            <person name="LaButti K."/>
            <person name="Lindquist E.A."/>
            <person name="Lipzen A."/>
            <person name="Lundell T."/>
            <person name="Morin E."/>
            <person name="Murat C."/>
            <person name="Riley R."/>
            <person name="Ohm R."/>
            <person name="Sun H."/>
            <person name="Tunlid A."/>
            <person name="Henrissat B."/>
            <person name="Grigoriev I.V."/>
            <person name="Hibbett D.S."/>
            <person name="Martin F."/>
        </authorList>
    </citation>
    <scope>NUCLEOTIDE SEQUENCE [LARGE SCALE GENOMIC DNA]</scope>
    <source>
        <strain evidence="3">FD-334 SS-4</strain>
    </source>
</reference>
<dbReference type="AlphaFoldDB" id="A0A0D2LFI4"/>
<evidence type="ECO:0000256" key="1">
    <source>
        <dbReference type="SAM" id="MobiDB-lite"/>
    </source>
</evidence>
<evidence type="ECO:0000313" key="3">
    <source>
        <dbReference type="Proteomes" id="UP000054270"/>
    </source>
</evidence>
<sequence>MVEGPAPPPPHSPSPQVQPPRVPRTHTNPEVIEILQRLPFFNKLQTNKCISEENQTRLTKKLNHALNGIKYPDDGSDVALLITVDESNMNDLLDDSIREQYKDVLPISVVKWIADTKKANGESHSLKRSSDGDTSKKLVSKRRCMDGNSIVARSIEELVTIHFPQILFDTESSVAVPLSFSTHKNLQYICKNLGTIERASS</sequence>
<dbReference type="OMA" id="DTEICVA"/>
<organism evidence="2 3">
    <name type="scientific">Hypholoma sublateritium (strain FD-334 SS-4)</name>
    <dbReference type="NCBI Taxonomy" id="945553"/>
    <lineage>
        <taxon>Eukaryota</taxon>
        <taxon>Fungi</taxon>
        <taxon>Dikarya</taxon>
        <taxon>Basidiomycota</taxon>
        <taxon>Agaricomycotina</taxon>
        <taxon>Agaricomycetes</taxon>
        <taxon>Agaricomycetidae</taxon>
        <taxon>Agaricales</taxon>
        <taxon>Agaricineae</taxon>
        <taxon>Strophariaceae</taxon>
        <taxon>Hypholoma</taxon>
    </lineage>
</organism>
<gene>
    <name evidence="2" type="ORF">HYPSUDRAFT_132991</name>
</gene>
<accession>A0A0D2LFI4</accession>